<dbReference type="SUPFAM" id="SSF90229">
    <property type="entry name" value="CCCH zinc finger"/>
    <property type="match status" value="1"/>
</dbReference>
<evidence type="ECO:0000256" key="2">
    <source>
        <dbReference type="ARBA" id="ARBA00022771"/>
    </source>
</evidence>
<dbReference type="InterPro" id="IPR036855">
    <property type="entry name" value="Znf_CCCH_sf"/>
</dbReference>
<dbReference type="EMBL" id="LSRX01000852">
    <property type="protein sequence ID" value="OLP87602.1"/>
    <property type="molecule type" value="Genomic_DNA"/>
</dbReference>
<keyword evidence="2 4" id="KW-0863">Zinc-finger</keyword>
<feature type="compositionally biased region" description="Basic and acidic residues" evidence="5">
    <location>
        <begin position="366"/>
        <end position="386"/>
    </location>
</feature>
<evidence type="ECO:0000313" key="8">
    <source>
        <dbReference type="Proteomes" id="UP000186817"/>
    </source>
</evidence>
<reference evidence="7 8" key="1">
    <citation type="submission" date="2016-02" db="EMBL/GenBank/DDBJ databases">
        <title>Genome analysis of coral dinoflagellate symbionts highlights evolutionary adaptations to a symbiotic lifestyle.</title>
        <authorList>
            <person name="Aranda M."/>
            <person name="Li Y."/>
            <person name="Liew Y.J."/>
            <person name="Baumgarten S."/>
            <person name="Simakov O."/>
            <person name="Wilson M."/>
            <person name="Piel J."/>
            <person name="Ashoor H."/>
            <person name="Bougouffa S."/>
            <person name="Bajic V.B."/>
            <person name="Ryu T."/>
            <person name="Ravasi T."/>
            <person name="Bayer T."/>
            <person name="Micklem G."/>
            <person name="Kim H."/>
            <person name="Bhak J."/>
            <person name="Lajeunesse T.C."/>
            <person name="Voolstra C.R."/>
        </authorList>
    </citation>
    <scope>NUCLEOTIDE SEQUENCE [LARGE SCALE GENOMIC DNA]</scope>
    <source>
        <strain evidence="7 8">CCMP2467</strain>
    </source>
</reference>
<feature type="compositionally biased region" description="Low complexity" evidence="5">
    <location>
        <begin position="10"/>
        <end position="19"/>
    </location>
</feature>
<proteinExistence type="predicted"/>
<gene>
    <name evidence="7" type="ORF">AK812_SmicGene31152</name>
</gene>
<keyword evidence="3 4" id="KW-0862">Zinc</keyword>
<keyword evidence="8" id="KW-1185">Reference proteome</keyword>
<dbReference type="OrthoDB" id="425624at2759"/>
<evidence type="ECO:0000313" key="7">
    <source>
        <dbReference type="EMBL" id="OLP87602.1"/>
    </source>
</evidence>
<comment type="caution">
    <text evidence="7">The sequence shown here is derived from an EMBL/GenBank/DDBJ whole genome shotgun (WGS) entry which is preliminary data.</text>
</comment>
<name>A0A1Q9CXE8_SYMMI</name>
<protein>
    <recommendedName>
        <fullName evidence="6">C3H1-type domain-containing protein</fullName>
    </recommendedName>
</protein>
<sequence length="847" mass="90898">MAGKERRGAAADVAAAAAKVPPPPLPLPPNLTVAQLPKLLRPTGRRFQAARGPDPAVQANEEAVQGASETNAEVTQPVTERDGNGAAGGASGFDLVRSPLATLQLLQLRPRQKSTLLIKLGWARQMWMFKDSCTPGEAELLDAEQLHKLTQMLIDRFGCTSPATLDRIGHVYVAATSGRLEQGLAELEFRGYVAAVRASGEASPDTASDGAGGDAEPDSSEPSFDLAASFGAPMLASRCERFSSGLCCDAKERIVAQLAGAADVVICVKSPEGCELEASPVVVCFARSVFGVSLNRGETVDTKTVTKSLCGGSYDREKTRSAHVYIVSSTSWKGMAGKAIAGGLCDVRGYLQQTVHQVHSSGELQRVLRKEKKETEAERKVVRKPSEIQAEDPPEKKQSSSGSRNRDVELQARVSAREGSQIVRRFSNASELDKAPQAPPPVPEAAAEESRFDPLVWLSDCLKQSASGDASFRDQIRERVIQQIKAAEASWRHFAAASRPVMDGDGFDLYDDLQLQPEPVDLKPAPPTPPWRKPAKVEKISQKPQSGAQALLELLRAGAEDFLDAEEDDQPQQEIEAGRKADWLHEPDCLEVGDDSADAVEAPLKRQRIQAMEPPGEDEAQAESDDGFDFEFEADLQKATARSGAAVGSGMLSEDGLSCTQLVAAGPGLCSAAGPAPGTTSSQYVYNTRTQRWESGTQFRMPKDARRVQGSGPRRKVKLCRFFAISGFCRWGNSCYFAHGEAELALGGDAVSQQQIISECSSRAWDDAEGGCCSYAQALAVRLALRFEAQPEHLLPTMEKTGLPTSGDGARAAVKMLLRLCHPDKCGHPEAKKAVQILGPLLAKCSS</sequence>
<evidence type="ECO:0000256" key="3">
    <source>
        <dbReference type="ARBA" id="ARBA00022833"/>
    </source>
</evidence>
<feature type="region of interest" description="Disordered" evidence="5">
    <location>
        <begin position="361"/>
        <end position="414"/>
    </location>
</feature>
<keyword evidence="1 4" id="KW-0479">Metal-binding</keyword>
<dbReference type="Gene3D" id="4.10.1000.10">
    <property type="entry name" value="Zinc finger, CCCH-type"/>
    <property type="match status" value="1"/>
</dbReference>
<dbReference type="Proteomes" id="UP000186817">
    <property type="component" value="Unassembled WGS sequence"/>
</dbReference>
<evidence type="ECO:0000256" key="5">
    <source>
        <dbReference type="SAM" id="MobiDB-lite"/>
    </source>
</evidence>
<accession>A0A1Q9CXE8</accession>
<feature type="region of interest" description="Disordered" evidence="5">
    <location>
        <begin position="426"/>
        <end position="448"/>
    </location>
</feature>
<feature type="region of interest" description="Disordered" evidence="5">
    <location>
        <begin position="201"/>
        <end position="223"/>
    </location>
</feature>
<feature type="zinc finger region" description="C3H1-type" evidence="4">
    <location>
        <begin position="714"/>
        <end position="742"/>
    </location>
</feature>
<feature type="compositionally biased region" description="Polar residues" evidence="5">
    <location>
        <begin position="67"/>
        <end position="78"/>
    </location>
</feature>
<feature type="region of interest" description="Disordered" evidence="5">
    <location>
        <begin position="519"/>
        <end position="544"/>
    </location>
</feature>
<feature type="compositionally biased region" description="Pro residues" evidence="5">
    <location>
        <begin position="20"/>
        <end position="29"/>
    </location>
</feature>
<feature type="region of interest" description="Disordered" evidence="5">
    <location>
        <begin position="1"/>
        <end position="31"/>
    </location>
</feature>
<organism evidence="7 8">
    <name type="scientific">Symbiodinium microadriaticum</name>
    <name type="common">Dinoflagellate</name>
    <name type="synonym">Zooxanthella microadriatica</name>
    <dbReference type="NCBI Taxonomy" id="2951"/>
    <lineage>
        <taxon>Eukaryota</taxon>
        <taxon>Sar</taxon>
        <taxon>Alveolata</taxon>
        <taxon>Dinophyceae</taxon>
        <taxon>Suessiales</taxon>
        <taxon>Symbiodiniaceae</taxon>
        <taxon>Symbiodinium</taxon>
    </lineage>
</organism>
<evidence type="ECO:0000259" key="6">
    <source>
        <dbReference type="PROSITE" id="PS50103"/>
    </source>
</evidence>
<evidence type="ECO:0000256" key="1">
    <source>
        <dbReference type="ARBA" id="ARBA00022723"/>
    </source>
</evidence>
<feature type="compositionally biased region" description="Basic and acidic residues" evidence="5">
    <location>
        <begin position="393"/>
        <end position="410"/>
    </location>
</feature>
<dbReference type="GO" id="GO:0008270">
    <property type="term" value="F:zinc ion binding"/>
    <property type="evidence" value="ECO:0007669"/>
    <property type="project" value="UniProtKB-KW"/>
</dbReference>
<dbReference type="InterPro" id="IPR000571">
    <property type="entry name" value="Znf_CCCH"/>
</dbReference>
<feature type="domain" description="C3H1-type" evidence="6">
    <location>
        <begin position="714"/>
        <end position="742"/>
    </location>
</feature>
<dbReference type="PROSITE" id="PS50103">
    <property type="entry name" value="ZF_C3H1"/>
    <property type="match status" value="1"/>
</dbReference>
<evidence type="ECO:0000256" key="4">
    <source>
        <dbReference type="PROSITE-ProRule" id="PRU00723"/>
    </source>
</evidence>
<feature type="region of interest" description="Disordered" evidence="5">
    <location>
        <begin position="46"/>
        <end position="90"/>
    </location>
</feature>
<dbReference type="Pfam" id="PF00642">
    <property type="entry name" value="zf-CCCH"/>
    <property type="match status" value="1"/>
</dbReference>
<dbReference type="SMART" id="SM00356">
    <property type="entry name" value="ZnF_C3H1"/>
    <property type="match status" value="1"/>
</dbReference>
<dbReference type="AlphaFoldDB" id="A0A1Q9CXE8"/>